<comment type="caution">
    <text evidence="2">The sequence shown here is derived from an EMBL/GenBank/DDBJ whole genome shotgun (WGS) entry which is preliminary data.</text>
</comment>
<gene>
    <name evidence="2" type="ORF">RMR22_23410</name>
    <name evidence="3" type="ORF">RMS29_24690</name>
</gene>
<feature type="chain" id="PRO_5043790839" evidence="1">
    <location>
        <begin position="23"/>
        <end position="255"/>
    </location>
</feature>
<organism evidence="2">
    <name type="scientific">Agrobacterium rosae</name>
    <dbReference type="NCBI Taxonomy" id="1972867"/>
    <lineage>
        <taxon>Bacteria</taxon>
        <taxon>Pseudomonadati</taxon>
        <taxon>Pseudomonadota</taxon>
        <taxon>Alphaproteobacteria</taxon>
        <taxon>Hyphomicrobiales</taxon>
        <taxon>Rhizobiaceae</taxon>
        <taxon>Rhizobium/Agrobacterium group</taxon>
        <taxon>Agrobacterium</taxon>
    </lineage>
</organism>
<evidence type="ECO:0000256" key="1">
    <source>
        <dbReference type="SAM" id="SignalP"/>
    </source>
</evidence>
<name>A0AAW9FKW5_9HYPH</name>
<dbReference type="AlphaFoldDB" id="A0AAW9FKW5"/>
<dbReference type="EMBL" id="JAVRAF010000014">
    <property type="protein sequence ID" value="MDX8305202.1"/>
    <property type="molecule type" value="Genomic_DNA"/>
</dbReference>
<accession>A0AAW9FKW5</accession>
<dbReference type="RefSeq" id="WP_234625014.1">
    <property type="nucleotide sequence ID" value="NZ_CP192770.1"/>
</dbReference>
<dbReference type="EMBL" id="JAVRAD010000017">
    <property type="protein sequence ID" value="MDX8332410.1"/>
    <property type="molecule type" value="Genomic_DNA"/>
</dbReference>
<evidence type="ECO:0000313" key="4">
    <source>
        <dbReference type="Proteomes" id="UP001277561"/>
    </source>
</evidence>
<evidence type="ECO:0000313" key="2">
    <source>
        <dbReference type="EMBL" id="MDX8305202.1"/>
    </source>
</evidence>
<protein>
    <submittedName>
        <fullName evidence="2">Uncharacterized protein</fullName>
    </submittedName>
</protein>
<sequence>MRKLISSALFSAGVVFAAPALAAGDQSGIITWQTFFQQLLSSVKIDTAQTNTSSQQVANTSQKSGEAKISSVLQSRVNMKMAEAKSRYNYETGQGYNACMISVGMSDIAKAREERVQHGKSVGSRDSAWLAEGNGNTEDTLSSMIALRKEVYCSDQEKEDLGPYCQTSLNGYDAGNTDASVWLAHRGYGAEEAMTGMDYVDTVAPLPTVPEKGTTRSDLALQRAEAIRSGVMRNAARTTLQNIILDGMSGTSATE</sequence>
<dbReference type="Proteomes" id="UP001277561">
    <property type="component" value="Unassembled WGS sequence"/>
</dbReference>
<keyword evidence="1" id="KW-0732">Signal</keyword>
<evidence type="ECO:0000313" key="3">
    <source>
        <dbReference type="EMBL" id="MDX8332410.1"/>
    </source>
</evidence>
<feature type="signal peptide" evidence="1">
    <location>
        <begin position="1"/>
        <end position="22"/>
    </location>
</feature>
<reference evidence="2 4" key="1">
    <citation type="journal article" date="2023" name="Phytobiomes J">
        <title>Deciphering the key players within the bacterial microbiota associated with aerial crown gall tumors on rhododendron: Insights into the gallobiome.</title>
        <authorList>
            <person name="Kuzmanovic N."/>
            <person name="Nesme J."/>
            <person name="Wolf J."/>
            <person name="Neumann-Schaal M."/>
            <person name="Petersen J."/>
            <person name="Fernandez-Gnecco G."/>
            <person name="Sproeer C."/>
            <person name="Bunk B."/>
            <person name="Overmann J."/>
            <person name="Sorensen S.J."/>
            <person name="Idczak E."/>
            <person name="Smalla K."/>
        </authorList>
    </citation>
    <scope>NUCLEOTIDE SEQUENCE</scope>
    <source>
        <strain evidence="2">Rho-11.1</strain>
        <strain evidence="3">Rho-14.1</strain>
        <strain evidence="4">rho-14.1</strain>
    </source>
</reference>
<proteinExistence type="predicted"/>
<keyword evidence="4" id="KW-1185">Reference proteome</keyword>